<dbReference type="PROSITE" id="PS50937">
    <property type="entry name" value="HTH_MERR_2"/>
    <property type="match status" value="1"/>
</dbReference>
<dbReference type="EMBL" id="JAAXPE010000016">
    <property type="protein sequence ID" value="NKY87269.1"/>
    <property type="molecule type" value="Genomic_DNA"/>
</dbReference>
<proteinExistence type="predicted"/>
<keyword evidence="7" id="KW-1185">Reference proteome</keyword>
<name>A0A7X6M031_9NOCA</name>
<dbReference type="InterPro" id="IPR000551">
    <property type="entry name" value="MerR-type_HTH_dom"/>
</dbReference>
<gene>
    <name evidence="6" type="ORF">HGA07_16720</name>
</gene>
<dbReference type="RefSeq" id="WP_157171498.1">
    <property type="nucleotide sequence ID" value="NZ_CAWPHS010000008.1"/>
</dbReference>
<dbReference type="SMART" id="SM00422">
    <property type="entry name" value="HTH_MERR"/>
    <property type="match status" value="1"/>
</dbReference>
<dbReference type="PANTHER" id="PTHR30204:SF69">
    <property type="entry name" value="MERR-FAMILY TRANSCRIPTIONAL REGULATOR"/>
    <property type="match status" value="1"/>
</dbReference>
<keyword evidence="3" id="KW-0238">DNA-binding</keyword>
<keyword evidence="2" id="KW-0805">Transcription regulation</keyword>
<keyword evidence="4" id="KW-0804">Transcription</keyword>
<comment type="caution">
    <text evidence="6">The sequence shown here is derived from an EMBL/GenBank/DDBJ whole genome shotgun (WGS) entry which is preliminary data.</text>
</comment>
<evidence type="ECO:0000313" key="7">
    <source>
        <dbReference type="Proteomes" id="UP000523447"/>
    </source>
</evidence>
<evidence type="ECO:0000259" key="5">
    <source>
        <dbReference type="PROSITE" id="PS50937"/>
    </source>
</evidence>
<dbReference type="PRINTS" id="PR00040">
    <property type="entry name" value="HTHMERR"/>
</dbReference>
<dbReference type="PANTHER" id="PTHR30204">
    <property type="entry name" value="REDOX-CYCLING DRUG-SENSING TRANSCRIPTIONAL ACTIVATOR SOXR"/>
    <property type="match status" value="1"/>
</dbReference>
<dbReference type="Pfam" id="PF13411">
    <property type="entry name" value="MerR_1"/>
    <property type="match status" value="1"/>
</dbReference>
<dbReference type="AlphaFoldDB" id="A0A7X6M031"/>
<dbReference type="GO" id="GO:0003677">
    <property type="term" value="F:DNA binding"/>
    <property type="evidence" value="ECO:0007669"/>
    <property type="project" value="UniProtKB-KW"/>
</dbReference>
<evidence type="ECO:0000256" key="3">
    <source>
        <dbReference type="ARBA" id="ARBA00023125"/>
    </source>
</evidence>
<keyword evidence="1" id="KW-0678">Repressor</keyword>
<evidence type="ECO:0000256" key="2">
    <source>
        <dbReference type="ARBA" id="ARBA00023015"/>
    </source>
</evidence>
<dbReference type="GO" id="GO:0003700">
    <property type="term" value="F:DNA-binding transcription factor activity"/>
    <property type="evidence" value="ECO:0007669"/>
    <property type="project" value="InterPro"/>
</dbReference>
<organism evidence="6 7">
    <name type="scientific">Nocardia veterana</name>
    <dbReference type="NCBI Taxonomy" id="132249"/>
    <lineage>
        <taxon>Bacteria</taxon>
        <taxon>Bacillati</taxon>
        <taxon>Actinomycetota</taxon>
        <taxon>Actinomycetes</taxon>
        <taxon>Mycobacteriales</taxon>
        <taxon>Nocardiaceae</taxon>
        <taxon>Nocardia</taxon>
    </lineage>
</organism>
<dbReference type="InterPro" id="IPR009061">
    <property type="entry name" value="DNA-bd_dom_put_sf"/>
</dbReference>
<reference evidence="6 7" key="1">
    <citation type="submission" date="2020-04" db="EMBL/GenBank/DDBJ databases">
        <title>MicrobeNet Type strains.</title>
        <authorList>
            <person name="Nicholson A.C."/>
        </authorList>
    </citation>
    <scope>NUCLEOTIDE SEQUENCE [LARGE SCALE GENOMIC DNA]</scope>
    <source>
        <strain evidence="6 7">DSM 44445</strain>
    </source>
</reference>
<dbReference type="CDD" id="cd00592">
    <property type="entry name" value="HTH_MerR-like"/>
    <property type="match status" value="1"/>
</dbReference>
<evidence type="ECO:0000313" key="6">
    <source>
        <dbReference type="EMBL" id="NKY87269.1"/>
    </source>
</evidence>
<dbReference type="Gene3D" id="1.10.1660.10">
    <property type="match status" value="1"/>
</dbReference>
<dbReference type="SUPFAM" id="SSF46955">
    <property type="entry name" value="Putative DNA-binding domain"/>
    <property type="match status" value="1"/>
</dbReference>
<dbReference type="Proteomes" id="UP000523447">
    <property type="component" value="Unassembled WGS sequence"/>
</dbReference>
<evidence type="ECO:0000256" key="1">
    <source>
        <dbReference type="ARBA" id="ARBA00022491"/>
    </source>
</evidence>
<sequence length="144" mass="15977">MPDPGTTALKIGDAAALLGVEAHVLRHWEAMGLLHPARSPSGHRCYDRQALDRARMIRTLQRTGMSLSRIRELGESGRAARRALISAEREQVRRRIELFRATDRFLAHIAECRHPIIAECPDCAGFVAEHGGVAASTLRERAVH</sequence>
<protein>
    <submittedName>
        <fullName evidence="6">MerR family transcriptional regulator</fullName>
    </submittedName>
</protein>
<dbReference type="InterPro" id="IPR047057">
    <property type="entry name" value="MerR_fam"/>
</dbReference>
<evidence type="ECO:0000256" key="4">
    <source>
        <dbReference type="ARBA" id="ARBA00023163"/>
    </source>
</evidence>
<feature type="domain" description="HTH merR-type" evidence="5">
    <location>
        <begin position="8"/>
        <end position="76"/>
    </location>
</feature>
<accession>A0A7X6M031</accession>